<dbReference type="InterPro" id="IPR036640">
    <property type="entry name" value="ABC1_TM_sf"/>
</dbReference>
<dbReference type="RefSeq" id="WP_129332339.1">
    <property type="nucleotide sequence ID" value="NZ_SDVB01000238.1"/>
</dbReference>
<comment type="subcellular location">
    <subcellularLocation>
        <location evidence="1">Cell membrane</location>
        <topology evidence="1">Multi-pass membrane protein</topology>
    </subcellularLocation>
</comment>
<dbReference type="PROSITE" id="PS50893">
    <property type="entry name" value="ABC_TRANSPORTER_2"/>
    <property type="match status" value="1"/>
</dbReference>
<keyword evidence="14" id="KW-1185">Reference proteome</keyword>
<evidence type="ECO:0000256" key="8">
    <source>
        <dbReference type="ARBA" id="ARBA00024725"/>
    </source>
</evidence>
<dbReference type="FunFam" id="3.40.50.300:FF:000218">
    <property type="entry name" value="Multidrug ABC transporter ATP-binding protein"/>
    <property type="match status" value="1"/>
</dbReference>
<dbReference type="GO" id="GO:0016887">
    <property type="term" value="F:ATP hydrolysis activity"/>
    <property type="evidence" value="ECO:0007669"/>
    <property type="project" value="InterPro"/>
</dbReference>
<keyword evidence="3 10" id="KW-0812">Transmembrane</keyword>
<dbReference type="Proteomes" id="UP000291088">
    <property type="component" value="Unassembled WGS sequence"/>
</dbReference>
<dbReference type="OrthoDB" id="9804259at2"/>
<evidence type="ECO:0000256" key="5">
    <source>
        <dbReference type="ARBA" id="ARBA00022840"/>
    </source>
</evidence>
<dbReference type="InterPro" id="IPR003439">
    <property type="entry name" value="ABC_transporter-like_ATP-bd"/>
</dbReference>
<dbReference type="PANTHER" id="PTHR43394:SF1">
    <property type="entry name" value="ATP-BINDING CASSETTE SUB-FAMILY B MEMBER 10, MITOCHONDRIAL"/>
    <property type="match status" value="1"/>
</dbReference>
<dbReference type="InterPro" id="IPR017871">
    <property type="entry name" value="ABC_transporter-like_CS"/>
</dbReference>
<evidence type="ECO:0000256" key="6">
    <source>
        <dbReference type="ARBA" id="ARBA00022989"/>
    </source>
</evidence>
<keyword evidence="5 13" id="KW-0067">ATP-binding</keyword>
<evidence type="ECO:0000256" key="2">
    <source>
        <dbReference type="ARBA" id="ARBA00005417"/>
    </source>
</evidence>
<evidence type="ECO:0000313" key="14">
    <source>
        <dbReference type="Proteomes" id="UP000291088"/>
    </source>
</evidence>
<dbReference type="Pfam" id="PF00664">
    <property type="entry name" value="ABC_membrane"/>
    <property type="match status" value="1"/>
</dbReference>
<evidence type="ECO:0000256" key="7">
    <source>
        <dbReference type="ARBA" id="ARBA00023136"/>
    </source>
</evidence>
<dbReference type="Pfam" id="PF00005">
    <property type="entry name" value="ABC_tran"/>
    <property type="match status" value="1"/>
</dbReference>
<dbReference type="EMBL" id="SDVB01000238">
    <property type="protein sequence ID" value="RYC11906.1"/>
    <property type="molecule type" value="Genomic_DNA"/>
</dbReference>
<comment type="caution">
    <text evidence="13">The sequence shown here is derived from an EMBL/GenBank/DDBJ whole genome shotgun (WGS) entry which is preliminary data.</text>
</comment>
<dbReference type="InterPro" id="IPR027417">
    <property type="entry name" value="P-loop_NTPase"/>
</dbReference>
<dbReference type="GO" id="GO:0015421">
    <property type="term" value="F:ABC-type oligopeptide transporter activity"/>
    <property type="evidence" value="ECO:0007669"/>
    <property type="project" value="TreeGrafter"/>
</dbReference>
<dbReference type="CDD" id="cd07346">
    <property type="entry name" value="ABC_6TM_exporters"/>
    <property type="match status" value="1"/>
</dbReference>
<feature type="region of interest" description="Disordered" evidence="9">
    <location>
        <begin position="615"/>
        <end position="637"/>
    </location>
</feature>
<evidence type="ECO:0000313" key="13">
    <source>
        <dbReference type="EMBL" id="RYC11906.1"/>
    </source>
</evidence>
<feature type="transmembrane region" description="Helical" evidence="10">
    <location>
        <begin position="303"/>
        <end position="324"/>
    </location>
</feature>
<reference evidence="13 14" key="1">
    <citation type="submission" date="2019-01" db="EMBL/GenBank/DDBJ databases">
        <authorList>
            <person name="Deng T."/>
        </authorList>
    </citation>
    <scope>NUCLEOTIDE SEQUENCE [LARGE SCALE GENOMIC DNA]</scope>
    <source>
        <strain evidence="13 14">F8825</strain>
    </source>
</reference>
<dbReference type="Gene3D" id="1.20.1560.10">
    <property type="entry name" value="ABC transporter type 1, transmembrane domain"/>
    <property type="match status" value="1"/>
</dbReference>
<evidence type="ECO:0000256" key="1">
    <source>
        <dbReference type="ARBA" id="ARBA00004651"/>
    </source>
</evidence>
<protein>
    <submittedName>
        <fullName evidence="13">ABC transporter ATP-binding protein</fullName>
    </submittedName>
</protein>
<dbReference type="AlphaFoldDB" id="A0A4Q2SZY6"/>
<evidence type="ECO:0000259" key="11">
    <source>
        <dbReference type="PROSITE" id="PS50893"/>
    </source>
</evidence>
<sequence length="637" mass="70172">MLFRPIARLFENWIDPFARSDDLRPPEGTAAFIWFYVRQAKWAFVAMAVLGGAVAMLEAALFWFVGRLVDLLDTVPRGAGWDGLLAAHGVELAVMALTVLVVRLVVVTLGALVEEQVIVLNFFNLVRWQAHVHVARQALSFFQNDFSGRIVTKVWSAGQATGDLMTSLLQVAWFMVIYTVSTMALVAQLDWRLAAVIAGWVVIFLVLARYFVPRIRRHARATAEVASMLNGRLVDSYSNIQTLKLFGRERENDHYIRAGFDRFQATLTPFARLLTGVRAALATLSGVMILMVAALSVDLWFKGAVTAGGVAFTLGLVLRLNMLLGRMMTQMNSIMRNIGTIQNSAELVSKPLALVDRPGAGELKVARPEIRFEDVSFHYGRKSGVIDHLTLTVRPGEKVGIVGRSGAGKSTLVNLLLRFYDLEGGRILIDGQDIATVTQESLRRQIGMVTQDTALLHRSIRDNILFGRHDADEKELERAAERAEALDFILRLEDQRGRRGFEAHVGERGVKLSGGQRQRIAIARVMLKDAPILVLDEATSALDSEVEAAIQSNLDRLMQGKTVLAIAHRLSTIAALDRLVVMDRGRIVEEGTHAELVAAGGLYSDLWARQSGGFLGAGERETGEGRASPVSAPMSRR</sequence>
<dbReference type="InterPro" id="IPR011527">
    <property type="entry name" value="ABC1_TM_dom"/>
</dbReference>
<feature type="domain" description="ABC transmembrane type-1" evidence="12">
    <location>
        <begin position="45"/>
        <end position="336"/>
    </location>
</feature>
<dbReference type="PROSITE" id="PS00211">
    <property type="entry name" value="ABC_TRANSPORTER_1"/>
    <property type="match status" value="1"/>
</dbReference>
<dbReference type="InterPro" id="IPR003593">
    <property type="entry name" value="AAA+_ATPase"/>
</dbReference>
<evidence type="ECO:0000256" key="4">
    <source>
        <dbReference type="ARBA" id="ARBA00022741"/>
    </source>
</evidence>
<evidence type="ECO:0000259" key="12">
    <source>
        <dbReference type="PROSITE" id="PS50929"/>
    </source>
</evidence>
<evidence type="ECO:0000256" key="10">
    <source>
        <dbReference type="SAM" id="Phobius"/>
    </source>
</evidence>
<dbReference type="PROSITE" id="PS50929">
    <property type="entry name" value="ABC_TM1F"/>
    <property type="match status" value="1"/>
</dbReference>
<dbReference type="SUPFAM" id="SSF52540">
    <property type="entry name" value="P-loop containing nucleoside triphosphate hydrolases"/>
    <property type="match status" value="1"/>
</dbReference>
<feature type="transmembrane region" description="Helical" evidence="10">
    <location>
        <begin position="85"/>
        <end position="113"/>
    </location>
</feature>
<dbReference type="InterPro" id="IPR039421">
    <property type="entry name" value="Type_1_exporter"/>
</dbReference>
<feature type="transmembrane region" description="Helical" evidence="10">
    <location>
        <begin position="193"/>
        <end position="212"/>
    </location>
</feature>
<evidence type="ECO:0000256" key="9">
    <source>
        <dbReference type="SAM" id="MobiDB-lite"/>
    </source>
</evidence>
<feature type="transmembrane region" description="Helical" evidence="10">
    <location>
        <begin position="279"/>
        <end position="297"/>
    </location>
</feature>
<dbReference type="GO" id="GO:0005524">
    <property type="term" value="F:ATP binding"/>
    <property type="evidence" value="ECO:0007669"/>
    <property type="project" value="UniProtKB-KW"/>
</dbReference>
<feature type="transmembrane region" description="Helical" evidence="10">
    <location>
        <begin position="42"/>
        <end position="65"/>
    </location>
</feature>
<name>A0A4Q2SZY6_9HYPH</name>
<dbReference type="GO" id="GO:0005886">
    <property type="term" value="C:plasma membrane"/>
    <property type="evidence" value="ECO:0007669"/>
    <property type="project" value="UniProtKB-SubCell"/>
</dbReference>
<dbReference type="SMART" id="SM00382">
    <property type="entry name" value="AAA"/>
    <property type="match status" value="1"/>
</dbReference>
<organism evidence="13 14">
    <name type="scientific">Ciceribacter ferrooxidans</name>
    <dbReference type="NCBI Taxonomy" id="2509717"/>
    <lineage>
        <taxon>Bacteria</taxon>
        <taxon>Pseudomonadati</taxon>
        <taxon>Pseudomonadota</taxon>
        <taxon>Alphaproteobacteria</taxon>
        <taxon>Hyphomicrobiales</taxon>
        <taxon>Rhizobiaceae</taxon>
        <taxon>Ciceribacter</taxon>
    </lineage>
</organism>
<dbReference type="Gene3D" id="3.40.50.300">
    <property type="entry name" value="P-loop containing nucleotide triphosphate hydrolases"/>
    <property type="match status" value="1"/>
</dbReference>
<proteinExistence type="inferred from homology"/>
<comment type="similarity">
    <text evidence="2">Belongs to the ABC transporter superfamily.</text>
</comment>
<dbReference type="SUPFAM" id="SSF90123">
    <property type="entry name" value="ABC transporter transmembrane region"/>
    <property type="match status" value="1"/>
</dbReference>
<gene>
    <name evidence="13" type="ORF">EUU22_12620</name>
</gene>
<accession>A0A4Q2SZY6</accession>
<keyword evidence="6 10" id="KW-1133">Transmembrane helix</keyword>
<keyword evidence="4" id="KW-0547">Nucleotide-binding</keyword>
<dbReference type="PANTHER" id="PTHR43394">
    <property type="entry name" value="ATP-DEPENDENT PERMEASE MDL1, MITOCHONDRIAL"/>
    <property type="match status" value="1"/>
</dbReference>
<feature type="transmembrane region" description="Helical" evidence="10">
    <location>
        <begin position="168"/>
        <end position="187"/>
    </location>
</feature>
<keyword evidence="7 10" id="KW-0472">Membrane</keyword>
<feature type="domain" description="ABC transporter" evidence="11">
    <location>
        <begin position="370"/>
        <end position="609"/>
    </location>
</feature>
<comment type="function">
    <text evidence="8">Part of an ABC transporter complex. Transmembrane domains (TMD) form a pore in the inner membrane and the ATP-binding domain (NBD) is responsible for energy generation.</text>
</comment>
<evidence type="ECO:0000256" key="3">
    <source>
        <dbReference type="ARBA" id="ARBA00022692"/>
    </source>
</evidence>